<dbReference type="GO" id="GO:0015562">
    <property type="term" value="F:efflux transmembrane transporter activity"/>
    <property type="evidence" value="ECO:0007669"/>
    <property type="project" value="InterPro"/>
</dbReference>
<dbReference type="InterPro" id="IPR003423">
    <property type="entry name" value="OMP_efflux"/>
</dbReference>
<protein>
    <submittedName>
        <fullName evidence="1">Toluene efflux pump outer membrane protein TtgF</fullName>
    </submittedName>
</protein>
<dbReference type="Gene3D" id="1.20.1600.10">
    <property type="entry name" value="Outer membrane efflux proteins (OEP)"/>
    <property type="match status" value="1"/>
</dbReference>
<accession>A0A1J5RRE0</accession>
<dbReference type="NCBIfam" id="TIGR01845">
    <property type="entry name" value="outer_NodT"/>
    <property type="match status" value="1"/>
</dbReference>
<reference evidence="1" key="1">
    <citation type="submission" date="2016-10" db="EMBL/GenBank/DDBJ databases">
        <title>Sequence of Gallionella enrichment culture.</title>
        <authorList>
            <person name="Poehlein A."/>
            <person name="Muehling M."/>
            <person name="Daniel R."/>
        </authorList>
    </citation>
    <scope>NUCLEOTIDE SEQUENCE</scope>
</reference>
<evidence type="ECO:0000313" key="1">
    <source>
        <dbReference type="EMBL" id="OIQ94535.1"/>
    </source>
</evidence>
<name>A0A1J5RRE0_9ZZZZ</name>
<proteinExistence type="predicted"/>
<dbReference type="Gene3D" id="2.20.200.10">
    <property type="entry name" value="Outer membrane efflux proteins (OEP)"/>
    <property type="match status" value="1"/>
</dbReference>
<dbReference type="InterPro" id="IPR010131">
    <property type="entry name" value="MdtP/NodT-like"/>
</dbReference>
<dbReference type="AlphaFoldDB" id="A0A1J5RRE0"/>
<comment type="caution">
    <text evidence="1">The sequence shown here is derived from an EMBL/GenBank/DDBJ whole genome shotgun (WGS) entry which is preliminary data.</text>
</comment>
<dbReference type="Pfam" id="PF02321">
    <property type="entry name" value="OEP"/>
    <property type="match status" value="2"/>
</dbReference>
<sequence length="482" mass="50185">MPALLRRALRSLPPLALAAGLAACTAGPDFRPPPAPPQQGYTAPDESDPAALALGAKIDADWWRLYRSQDLDRVLKTALAGNRSLAVARASLRRAQNLAAAAAGAELPQIDATAGAAREKLNMAAYGLSGPNPVFNLYQVGPTVSYDLDLFGRDRRTAEAAQAQADEQGYQLRAAYLSLTGNVVLRAVEIAGLEAQIRTVEGIVADDERNLALARAAKAAGSVGRGDVLHAASQLAGDRTLLPPLHQRLAVARHALALLTGHSPADWSPPGFALDGLALPTPLPLRLPSALVRQRPDILAAEARLHAASAAIGVAQAERYPDITLSGSLLLQSVKPDQLFRMASGAGDVGGGLLAPLFHGGILAANEQAARAAFEASRAQYEQTVLAAFTQVADILQALSHDAEESADQARAVAAADASLKVARLSYSAGDAGILQVLDAERQDQQARLGAVRARADRLADSAQLFLAMGGGWIAPPQAPAS</sequence>
<gene>
    <name evidence="1" type="primary">ttgF_1</name>
    <name evidence="1" type="ORF">GALL_234920</name>
</gene>
<dbReference type="SUPFAM" id="SSF56954">
    <property type="entry name" value="Outer membrane efflux proteins (OEP)"/>
    <property type="match status" value="1"/>
</dbReference>
<dbReference type="GO" id="GO:0016020">
    <property type="term" value="C:membrane"/>
    <property type="evidence" value="ECO:0007669"/>
    <property type="project" value="InterPro"/>
</dbReference>
<dbReference type="EMBL" id="MLJW01000184">
    <property type="protein sequence ID" value="OIQ94535.1"/>
    <property type="molecule type" value="Genomic_DNA"/>
</dbReference>
<dbReference type="PANTHER" id="PTHR30203:SF33">
    <property type="entry name" value="BLR4455 PROTEIN"/>
    <property type="match status" value="1"/>
</dbReference>
<dbReference type="PANTHER" id="PTHR30203">
    <property type="entry name" value="OUTER MEMBRANE CATION EFFLUX PROTEIN"/>
    <property type="match status" value="1"/>
</dbReference>
<dbReference type="PROSITE" id="PS51257">
    <property type="entry name" value="PROKAR_LIPOPROTEIN"/>
    <property type="match status" value="1"/>
</dbReference>
<organism evidence="1">
    <name type="scientific">mine drainage metagenome</name>
    <dbReference type="NCBI Taxonomy" id="410659"/>
    <lineage>
        <taxon>unclassified sequences</taxon>
        <taxon>metagenomes</taxon>
        <taxon>ecological metagenomes</taxon>
    </lineage>
</organism>